<evidence type="ECO:0000313" key="4">
    <source>
        <dbReference type="Proteomes" id="UP001303046"/>
    </source>
</evidence>
<keyword evidence="2" id="KW-1133">Transmembrane helix</keyword>
<gene>
    <name evidence="3" type="primary">Necator_chrI.g1401</name>
    <name evidence="3" type="ORF">RB195_005275</name>
</gene>
<keyword evidence="2" id="KW-0472">Membrane</keyword>
<dbReference type="EMBL" id="JAVFWL010000001">
    <property type="protein sequence ID" value="KAK6727488.1"/>
    <property type="molecule type" value="Genomic_DNA"/>
</dbReference>
<sequence>MGNTRCEKSKQNKDEEFSGSDETRLEAGGDSGGEPTICCCNARCCLCTLCIILLISALADLHVAGFFTFKKFNLDIAIGLLYVTVAIIGIIGCCFRKSLLVLILAIFIAIVGVLSVILTISALMSMINSGSSTFEIVVVLLIRILTTALLFYMAYVAFKLSMHYKNGD</sequence>
<organism evidence="3 4">
    <name type="scientific">Necator americanus</name>
    <name type="common">Human hookworm</name>
    <dbReference type="NCBI Taxonomy" id="51031"/>
    <lineage>
        <taxon>Eukaryota</taxon>
        <taxon>Metazoa</taxon>
        <taxon>Ecdysozoa</taxon>
        <taxon>Nematoda</taxon>
        <taxon>Chromadorea</taxon>
        <taxon>Rhabditida</taxon>
        <taxon>Rhabditina</taxon>
        <taxon>Rhabditomorpha</taxon>
        <taxon>Strongyloidea</taxon>
        <taxon>Ancylostomatidae</taxon>
        <taxon>Bunostominae</taxon>
        <taxon>Necator</taxon>
    </lineage>
</organism>
<evidence type="ECO:0000256" key="1">
    <source>
        <dbReference type="SAM" id="MobiDB-lite"/>
    </source>
</evidence>
<feature type="region of interest" description="Disordered" evidence="1">
    <location>
        <begin position="1"/>
        <end position="31"/>
    </location>
</feature>
<feature type="transmembrane region" description="Helical" evidence="2">
    <location>
        <begin position="102"/>
        <end position="124"/>
    </location>
</feature>
<feature type="compositionally biased region" description="Basic and acidic residues" evidence="1">
    <location>
        <begin position="1"/>
        <end position="27"/>
    </location>
</feature>
<evidence type="ECO:0000256" key="2">
    <source>
        <dbReference type="SAM" id="Phobius"/>
    </source>
</evidence>
<feature type="transmembrane region" description="Helical" evidence="2">
    <location>
        <begin position="44"/>
        <end position="64"/>
    </location>
</feature>
<comment type="caution">
    <text evidence="3">The sequence shown here is derived from an EMBL/GenBank/DDBJ whole genome shotgun (WGS) entry which is preliminary data.</text>
</comment>
<accession>A0ABR1BQX8</accession>
<reference evidence="3 4" key="1">
    <citation type="submission" date="2023-08" db="EMBL/GenBank/DDBJ databases">
        <title>A Necator americanus chromosomal reference genome.</title>
        <authorList>
            <person name="Ilik V."/>
            <person name="Petrzelkova K.J."/>
            <person name="Pardy F."/>
            <person name="Fuh T."/>
            <person name="Niatou-Singa F.S."/>
            <person name="Gouil Q."/>
            <person name="Baker L."/>
            <person name="Ritchie M.E."/>
            <person name="Jex A.R."/>
            <person name="Gazzola D."/>
            <person name="Li H."/>
            <person name="Toshio Fujiwara R."/>
            <person name="Zhan B."/>
            <person name="Aroian R.V."/>
            <person name="Pafco B."/>
            <person name="Schwarz E.M."/>
        </authorList>
    </citation>
    <scope>NUCLEOTIDE SEQUENCE [LARGE SCALE GENOMIC DNA]</scope>
    <source>
        <strain evidence="3 4">Aroian</strain>
        <tissue evidence="3">Whole animal</tissue>
    </source>
</reference>
<evidence type="ECO:0000313" key="3">
    <source>
        <dbReference type="EMBL" id="KAK6727488.1"/>
    </source>
</evidence>
<dbReference type="Proteomes" id="UP001303046">
    <property type="component" value="Unassembled WGS sequence"/>
</dbReference>
<keyword evidence="2" id="KW-0812">Transmembrane</keyword>
<feature type="transmembrane region" description="Helical" evidence="2">
    <location>
        <begin position="136"/>
        <end position="158"/>
    </location>
</feature>
<protein>
    <submittedName>
        <fullName evidence="3">Uncharacterized protein</fullName>
    </submittedName>
</protein>
<keyword evidence="4" id="KW-1185">Reference proteome</keyword>
<name>A0ABR1BQX8_NECAM</name>
<feature type="transmembrane region" description="Helical" evidence="2">
    <location>
        <begin position="76"/>
        <end position="95"/>
    </location>
</feature>
<proteinExistence type="predicted"/>